<keyword evidence="4 9" id="KW-0479">Metal-binding</keyword>
<keyword evidence="8 9" id="KW-0051">Antiviral defense</keyword>
<dbReference type="EMBL" id="RAYI01000001">
    <property type="protein sequence ID" value="RLT75236.1"/>
    <property type="molecule type" value="Genomic_DNA"/>
</dbReference>
<dbReference type="InterPro" id="IPR019199">
    <property type="entry name" value="Virulence_VapD/CRISPR_Cas2"/>
</dbReference>
<evidence type="ECO:0000313" key="10">
    <source>
        <dbReference type="EMBL" id="RLT75236.1"/>
    </source>
</evidence>
<evidence type="ECO:0000256" key="1">
    <source>
        <dbReference type="ARBA" id="ARBA00001946"/>
    </source>
</evidence>
<dbReference type="GO" id="GO:0046872">
    <property type="term" value="F:metal ion binding"/>
    <property type="evidence" value="ECO:0007669"/>
    <property type="project" value="UniProtKB-UniRule"/>
</dbReference>
<reference evidence="10 12" key="1">
    <citation type="submission" date="2018-09" db="EMBL/GenBank/DDBJ databases">
        <title>Murine metabolic-syndrome-specific gut microbial biobank.</title>
        <authorList>
            <person name="Liu C."/>
        </authorList>
    </citation>
    <scope>NUCLEOTIDE SEQUENCE [LARGE SCALE GENOMIC DNA]</scope>
    <source>
        <strain evidence="10 12">8-P5</strain>
    </source>
</reference>
<evidence type="ECO:0000256" key="9">
    <source>
        <dbReference type="HAMAP-Rule" id="MF_01471"/>
    </source>
</evidence>
<dbReference type="OrthoDB" id="9798176at2"/>
<dbReference type="Proteomes" id="UP000310032">
    <property type="component" value="Unassembled WGS sequence"/>
</dbReference>
<dbReference type="GO" id="GO:0016787">
    <property type="term" value="F:hydrolase activity"/>
    <property type="evidence" value="ECO:0007669"/>
    <property type="project" value="UniProtKB-KW"/>
</dbReference>
<dbReference type="PANTHER" id="PTHR34405">
    <property type="entry name" value="CRISPR-ASSOCIATED ENDORIBONUCLEASE CAS2"/>
    <property type="match status" value="1"/>
</dbReference>
<dbReference type="PANTHER" id="PTHR34405:SF3">
    <property type="entry name" value="CRISPR-ASSOCIATED ENDORIBONUCLEASE CAS2 3"/>
    <property type="match status" value="1"/>
</dbReference>
<evidence type="ECO:0000256" key="7">
    <source>
        <dbReference type="ARBA" id="ARBA00022842"/>
    </source>
</evidence>
<evidence type="ECO:0000256" key="8">
    <source>
        <dbReference type="ARBA" id="ARBA00023118"/>
    </source>
</evidence>
<gene>
    <name evidence="9 10" type="primary">cas2</name>
    <name evidence="10" type="ORF">D7V78_01590</name>
    <name evidence="11" type="ORF">E5342_00675</name>
</gene>
<evidence type="ECO:0000256" key="2">
    <source>
        <dbReference type="ARBA" id="ARBA00009959"/>
    </source>
</evidence>
<evidence type="ECO:0000313" key="12">
    <source>
        <dbReference type="Proteomes" id="UP000278164"/>
    </source>
</evidence>
<evidence type="ECO:0000256" key="3">
    <source>
        <dbReference type="ARBA" id="ARBA00022722"/>
    </source>
</evidence>
<dbReference type="AlphaFoldDB" id="A0A3L7ZTR7"/>
<dbReference type="GO" id="GO:0043571">
    <property type="term" value="P:maintenance of CRISPR repeat elements"/>
    <property type="evidence" value="ECO:0007669"/>
    <property type="project" value="UniProtKB-UniRule"/>
</dbReference>
<comment type="similarity">
    <text evidence="2 9">Belongs to the CRISPR-associated endoribonuclease Cas2 protein family.</text>
</comment>
<dbReference type="RefSeq" id="WP_121734703.1">
    <property type="nucleotide sequence ID" value="NZ_QXXG01000001.1"/>
</dbReference>
<dbReference type="GO" id="GO:0051607">
    <property type="term" value="P:defense response to virus"/>
    <property type="evidence" value="ECO:0007669"/>
    <property type="project" value="UniProtKB-UniRule"/>
</dbReference>
<comment type="caution">
    <text evidence="10">The sequence shown here is derived from an EMBL/GenBank/DDBJ whole genome shotgun (WGS) entry which is preliminary data.</text>
</comment>
<dbReference type="InterPro" id="IPR021127">
    <property type="entry name" value="CRISPR_associated_Cas2"/>
</dbReference>
<accession>A0A3L7ZTR7</accession>
<comment type="subunit">
    <text evidence="9">Homodimer, forms a heterotetramer with a Cas1 homodimer.</text>
</comment>
<dbReference type="HAMAP" id="MF_01471">
    <property type="entry name" value="Cas2"/>
    <property type="match status" value="1"/>
</dbReference>
<dbReference type="EMBL" id="SRYM01000001">
    <property type="protein sequence ID" value="TGY63898.1"/>
    <property type="molecule type" value="Genomic_DNA"/>
</dbReference>
<feature type="binding site" evidence="9">
    <location>
        <position position="7"/>
    </location>
    <ligand>
        <name>Mg(2+)</name>
        <dbReference type="ChEBI" id="CHEBI:18420"/>
        <note>catalytic</note>
    </ligand>
</feature>
<dbReference type="SUPFAM" id="SSF143430">
    <property type="entry name" value="TTP0101/SSO1404-like"/>
    <property type="match status" value="1"/>
</dbReference>
<evidence type="ECO:0000313" key="11">
    <source>
        <dbReference type="EMBL" id="TGY63898.1"/>
    </source>
</evidence>
<keyword evidence="6 9" id="KW-0378">Hydrolase</keyword>
<keyword evidence="3 9" id="KW-0540">Nuclease</keyword>
<evidence type="ECO:0000256" key="5">
    <source>
        <dbReference type="ARBA" id="ARBA00022759"/>
    </source>
</evidence>
<dbReference type="Gene3D" id="3.30.70.240">
    <property type="match status" value="1"/>
</dbReference>
<dbReference type="GO" id="GO:0004521">
    <property type="term" value="F:RNA endonuclease activity"/>
    <property type="evidence" value="ECO:0007669"/>
    <property type="project" value="InterPro"/>
</dbReference>
<dbReference type="Pfam" id="PF09827">
    <property type="entry name" value="CRISPR_Cas2"/>
    <property type="match status" value="1"/>
</dbReference>
<dbReference type="Proteomes" id="UP000278164">
    <property type="component" value="Unassembled WGS sequence"/>
</dbReference>
<proteinExistence type="inferred from homology"/>
<organism evidence="10 12">
    <name type="scientific">Parabacteroides distasonis</name>
    <dbReference type="NCBI Taxonomy" id="823"/>
    <lineage>
        <taxon>Bacteria</taxon>
        <taxon>Pseudomonadati</taxon>
        <taxon>Bacteroidota</taxon>
        <taxon>Bacteroidia</taxon>
        <taxon>Bacteroidales</taxon>
        <taxon>Tannerellaceae</taxon>
        <taxon>Parabacteroides</taxon>
    </lineage>
</organism>
<keyword evidence="5 9" id="KW-0255">Endonuclease</keyword>
<name>A0A3L7ZTR7_PARDI</name>
<protein>
    <recommendedName>
        <fullName evidence="9">CRISPR-associated endoribonuclease Cas2</fullName>
        <ecNumber evidence="9">3.1.-.-</ecNumber>
    </recommendedName>
</protein>
<dbReference type="EC" id="3.1.-.-" evidence="9"/>
<comment type="cofactor">
    <cofactor evidence="1 9">
        <name>Mg(2+)</name>
        <dbReference type="ChEBI" id="CHEBI:18420"/>
    </cofactor>
</comment>
<evidence type="ECO:0000256" key="4">
    <source>
        <dbReference type="ARBA" id="ARBA00022723"/>
    </source>
</evidence>
<dbReference type="CDD" id="cd09725">
    <property type="entry name" value="Cas2_I_II_III"/>
    <property type="match status" value="1"/>
</dbReference>
<evidence type="ECO:0000313" key="13">
    <source>
        <dbReference type="Proteomes" id="UP000310032"/>
    </source>
</evidence>
<dbReference type="NCBIfam" id="TIGR01573">
    <property type="entry name" value="cas2"/>
    <property type="match status" value="1"/>
</dbReference>
<keyword evidence="7 9" id="KW-0460">Magnesium</keyword>
<comment type="function">
    <text evidence="9">CRISPR (clustered regularly interspaced short palindromic repeat), is an adaptive immune system that provides protection against mobile genetic elements (viruses, transposable elements and conjugative plasmids). CRISPR clusters contain sequences complementary to antecedent mobile elements and target invading nucleic acids. CRISPR clusters are transcribed and processed into CRISPR RNA (crRNA). Functions as a ssRNA-specific endoribonuclease. Involved in the integration of spacer DNA into the CRISPR cassette.</text>
</comment>
<evidence type="ECO:0000256" key="6">
    <source>
        <dbReference type="ARBA" id="ARBA00022801"/>
    </source>
</evidence>
<reference evidence="11 13" key="2">
    <citation type="submission" date="2019-04" db="EMBL/GenBank/DDBJ databases">
        <title>Microbes associate with the intestines of laboratory mice.</title>
        <authorList>
            <person name="Navarre W."/>
            <person name="Wong E."/>
            <person name="Huang K."/>
            <person name="Tropini C."/>
            <person name="Ng K."/>
            <person name="Yu B."/>
        </authorList>
    </citation>
    <scope>NUCLEOTIDE SEQUENCE [LARGE SCALE GENOMIC DNA]</scope>
    <source>
        <strain evidence="11 13">NM39_I3</strain>
    </source>
</reference>
<sequence length="90" mass="10348">MLVISYDISDDKLRTRFSKMLTKHGAIRLQNSVYEINNTNRVIDNMITIIEETFAKKFGGGDSVIIFDVSTVKLKKYGNAIHRDTDIVYF</sequence>